<proteinExistence type="predicted"/>
<reference evidence="7 8" key="1">
    <citation type="submission" date="2019-06" db="EMBL/GenBank/DDBJ databases">
        <title>Sequencing the genomes of 1000 actinobacteria strains.</title>
        <authorList>
            <person name="Klenk H.-P."/>
        </authorList>
    </citation>
    <scope>NUCLEOTIDE SEQUENCE [LARGE SCALE GENOMIC DNA]</scope>
    <source>
        <strain evidence="7 8">DSM 45679</strain>
    </source>
</reference>
<dbReference type="Pfam" id="PF03279">
    <property type="entry name" value="Lip_A_acyltrans"/>
    <property type="match status" value="1"/>
</dbReference>
<dbReference type="PANTHER" id="PTHR30606">
    <property type="entry name" value="LIPID A BIOSYNTHESIS LAUROYL ACYLTRANSFERASE"/>
    <property type="match status" value="1"/>
</dbReference>
<dbReference type="NCBIfam" id="NF005919">
    <property type="entry name" value="PRK07920.1"/>
    <property type="match status" value="1"/>
</dbReference>
<keyword evidence="4 7" id="KW-0808">Transferase</keyword>
<dbReference type="GO" id="GO:0005886">
    <property type="term" value="C:plasma membrane"/>
    <property type="evidence" value="ECO:0007669"/>
    <property type="project" value="UniProtKB-SubCell"/>
</dbReference>
<organism evidence="7 8">
    <name type="scientific">Amycolatopsis cihanbeyliensis</name>
    <dbReference type="NCBI Taxonomy" id="1128664"/>
    <lineage>
        <taxon>Bacteria</taxon>
        <taxon>Bacillati</taxon>
        <taxon>Actinomycetota</taxon>
        <taxon>Actinomycetes</taxon>
        <taxon>Pseudonocardiales</taxon>
        <taxon>Pseudonocardiaceae</taxon>
        <taxon>Amycolatopsis</taxon>
    </lineage>
</organism>
<evidence type="ECO:0000256" key="1">
    <source>
        <dbReference type="ARBA" id="ARBA00004533"/>
    </source>
</evidence>
<keyword evidence="2" id="KW-1003">Cell membrane</keyword>
<comment type="caution">
    <text evidence="7">The sequence shown here is derived from an EMBL/GenBank/DDBJ whole genome shotgun (WGS) entry which is preliminary data.</text>
</comment>
<evidence type="ECO:0000313" key="7">
    <source>
        <dbReference type="EMBL" id="TQJ01277.1"/>
    </source>
</evidence>
<accession>A0A542DDX5</accession>
<dbReference type="GO" id="GO:0016746">
    <property type="term" value="F:acyltransferase activity"/>
    <property type="evidence" value="ECO:0007669"/>
    <property type="project" value="UniProtKB-KW"/>
</dbReference>
<sequence length="305" mass="33051">MSALGERLGGLGYAAGWRLTSMLPAGMTATAFSLGADFVARRGGGSVQQLRRNLVRVVPQAGGSELDELTRRSLRSYARYWQEVFRLPSMDLDSVRHRVEQSASGVENLDAALAEGNGAVLALSHSGNWDAAGVWLTGHTGGFTTVVERLRPESLYQRFVAFRESLGFEVVPAAGAAASFRTLLRRLRENRVVCLLGDRDLTTSGIPVTFFGERTRMPGGPARLAASTGAALLPVGCWFTEEGWGLRIHPRIRVNAREEVPAATQALADVLAGDIAAHPADWHMLQKFWVADLERQQRAVLGESG</sequence>
<evidence type="ECO:0000256" key="6">
    <source>
        <dbReference type="ARBA" id="ARBA00023315"/>
    </source>
</evidence>
<dbReference type="GO" id="GO:0009247">
    <property type="term" value="P:glycolipid biosynthetic process"/>
    <property type="evidence" value="ECO:0007669"/>
    <property type="project" value="UniProtKB-ARBA"/>
</dbReference>
<dbReference type="RefSeq" id="WP_141996106.1">
    <property type="nucleotide sequence ID" value="NZ_VFML01000001.1"/>
</dbReference>
<name>A0A542DDX5_AMYCI</name>
<evidence type="ECO:0000256" key="2">
    <source>
        <dbReference type="ARBA" id="ARBA00022475"/>
    </source>
</evidence>
<dbReference type="Proteomes" id="UP000320876">
    <property type="component" value="Unassembled WGS sequence"/>
</dbReference>
<dbReference type="PANTHER" id="PTHR30606:SF10">
    <property type="entry name" value="PHOSPHATIDYLINOSITOL MANNOSIDE ACYLTRANSFERASE"/>
    <property type="match status" value="1"/>
</dbReference>
<dbReference type="AlphaFoldDB" id="A0A542DDX5"/>
<dbReference type="InterPro" id="IPR004960">
    <property type="entry name" value="LipA_acyltrans"/>
</dbReference>
<dbReference type="CDD" id="cd07984">
    <property type="entry name" value="LPLAT_LABLAT-like"/>
    <property type="match status" value="1"/>
</dbReference>
<keyword evidence="6" id="KW-0012">Acyltransferase</keyword>
<protein>
    <submittedName>
        <fullName evidence="7">KDO2-lipid IV(A) lauroyltransferase</fullName>
    </submittedName>
</protein>
<comment type="subcellular location">
    <subcellularLocation>
        <location evidence="1">Cell inner membrane</location>
    </subcellularLocation>
</comment>
<dbReference type="OrthoDB" id="9803456at2"/>
<keyword evidence="5" id="KW-0472">Membrane</keyword>
<evidence type="ECO:0000313" key="8">
    <source>
        <dbReference type="Proteomes" id="UP000320876"/>
    </source>
</evidence>
<dbReference type="EMBL" id="VFML01000001">
    <property type="protein sequence ID" value="TQJ01277.1"/>
    <property type="molecule type" value="Genomic_DNA"/>
</dbReference>
<evidence type="ECO:0000256" key="5">
    <source>
        <dbReference type="ARBA" id="ARBA00023136"/>
    </source>
</evidence>
<evidence type="ECO:0000256" key="4">
    <source>
        <dbReference type="ARBA" id="ARBA00022679"/>
    </source>
</evidence>
<evidence type="ECO:0000256" key="3">
    <source>
        <dbReference type="ARBA" id="ARBA00022519"/>
    </source>
</evidence>
<keyword evidence="8" id="KW-1185">Reference proteome</keyword>
<gene>
    <name evidence="7" type="ORF">FB471_0944</name>
</gene>
<keyword evidence="3" id="KW-0997">Cell inner membrane</keyword>